<dbReference type="GO" id="GO:0003676">
    <property type="term" value="F:nucleic acid binding"/>
    <property type="evidence" value="ECO:0007669"/>
    <property type="project" value="InterPro"/>
</dbReference>
<feature type="domain" description="RNase H type-1" evidence="1">
    <location>
        <begin position="10"/>
        <end position="106"/>
    </location>
</feature>
<dbReference type="PANTHER" id="PTHR47074:SF48">
    <property type="entry name" value="POLYNUCLEOTIDYL TRANSFERASE, RIBONUCLEASE H-LIKE SUPERFAMILY PROTEIN"/>
    <property type="match status" value="1"/>
</dbReference>
<evidence type="ECO:0000259" key="1">
    <source>
        <dbReference type="Pfam" id="PF13456"/>
    </source>
</evidence>
<evidence type="ECO:0000313" key="3">
    <source>
        <dbReference type="Proteomes" id="UP001168877"/>
    </source>
</evidence>
<dbReference type="InterPro" id="IPR052929">
    <property type="entry name" value="RNase_H-like_EbsB-rel"/>
</dbReference>
<dbReference type="Proteomes" id="UP001168877">
    <property type="component" value="Unassembled WGS sequence"/>
</dbReference>
<dbReference type="CDD" id="cd06222">
    <property type="entry name" value="RNase_H_like"/>
    <property type="match status" value="1"/>
</dbReference>
<keyword evidence="3" id="KW-1185">Reference proteome</keyword>
<reference evidence="2" key="2">
    <citation type="submission" date="2023-06" db="EMBL/GenBank/DDBJ databases">
        <authorList>
            <person name="Swenson N.G."/>
            <person name="Wegrzyn J.L."/>
            <person name="Mcevoy S.L."/>
        </authorList>
    </citation>
    <scope>NUCLEOTIDE SEQUENCE</scope>
    <source>
        <strain evidence="2">NS2018</strain>
        <tissue evidence="2">Leaf</tissue>
    </source>
</reference>
<name>A0AA39SU90_ACESA</name>
<dbReference type="Gene3D" id="3.30.420.10">
    <property type="entry name" value="Ribonuclease H-like superfamily/Ribonuclease H"/>
    <property type="match status" value="1"/>
</dbReference>
<reference evidence="2" key="1">
    <citation type="journal article" date="2022" name="Plant J.">
        <title>Strategies of tolerance reflected in two North American maple genomes.</title>
        <authorList>
            <person name="McEvoy S.L."/>
            <person name="Sezen U.U."/>
            <person name="Trouern-Trend A."/>
            <person name="McMahon S.M."/>
            <person name="Schaberg P.G."/>
            <person name="Yang J."/>
            <person name="Wegrzyn J.L."/>
            <person name="Swenson N.G."/>
        </authorList>
    </citation>
    <scope>NUCLEOTIDE SEQUENCE</scope>
    <source>
        <strain evidence="2">NS2018</strain>
    </source>
</reference>
<accession>A0AA39SU90</accession>
<proteinExistence type="predicted"/>
<dbReference type="PANTHER" id="PTHR47074">
    <property type="entry name" value="BNAC02G40300D PROTEIN"/>
    <property type="match status" value="1"/>
</dbReference>
<protein>
    <recommendedName>
        <fullName evidence="1">RNase H type-1 domain-containing protein</fullName>
    </recommendedName>
</protein>
<organism evidence="2 3">
    <name type="scientific">Acer saccharum</name>
    <name type="common">Sugar maple</name>
    <dbReference type="NCBI Taxonomy" id="4024"/>
    <lineage>
        <taxon>Eukaryota</taxon>
        <taxon>Viridiplantae</taxon>
        <taxon>Streptophyta</taxon>
        <taxon>Embryophyta</taxon>
        <taxon>Tracheophyta</taxon>
        <taxon>Spermatophyta</taxon>
        <taxon>Magnoliopsida</taxon>
        <taxon>eudicotyledons</taxon>
        <taxon>Gunneridae</taxon>
        <taxon>Pentapetalae</taxon>
        <taxon>rosids</taxon>
        <taxon>malvids</taxon>
        <taxon>Sapindales</taxon>
        <taxon>Sapindaceae</taxon>
        <taxon>Hippocastanoideae</taxon>
        <taxon>Acereae</taxon>
        <taxon>Acer</taxon>
    </lineage>
</organism>
<dbReference type="InterPro" id="IPR044730">
    <property type="entry name" value="RNase_H-like_dom_plant"/>
</dbReference>
<comment type="caution">
    <text evidence="2">The sequence shown here is derived from an EMBL/GenBank/DDBJ whole genome shotgun (WGS) entry which is preliminary data.</text>
</comment>
<dbReference type="InterPro" id="IPR002156">
    <property type="entry name" value="RNaseH_domain"/>
</dbReference>
<dbReference type="InterPro" id="IPR036397">
    <property type="entry name" value="RNaseH_sf"/>
</dbReference>
<dbReference type="EMBL" id="JAUESC010000004">
    <property type="protein sequence ID" value="KAK0598369.1"/>
    <property type="molecule type" value="Genomic_DNA"/>
</dbReference>
<gene>
    <name evidence="2" type="ORF">LWI29_034047</name>
</gene>
<sequence length="106" mass="11484">MVDVEGCRIGIGIVIRDSTVYVMASNLQVINPAFKAQAAETIAIFRGIQFGRDCGLTPYILELDVAVVVKRINKGSHLDSASGVILLDISSLISEMNGMRIDHVPR</sequence>
<dbReference type="Pfam" id="PF13456">
    <property type="entry name" value="RVT_3"/>
    <property type="match status" value="1"/>
</dbReference>
<dbReference type="GO" id="GO:0004523">
    <property type="term" value="F:RNA-DNA hybrid ribonuclease activity"/>
    <property type="evidence" value="ECO:0007669"/>
    <property type="project" value="InterPro"/>
</dbReference>
<dbReference type="AlphaFoldDB" id="A0AA39SU90"/>
<evidence type="ECO:0000313" key="2">
    <source>
        <dbReference type="EMBL" id="KAK0598369.1"/>
    </source>
</evidence>